<feature type="transmembrane region" description="Helical" evidence="6">
    <location>
        <begin position="181"/>
        <end position="200"/>
    </location>
</feature>
<keyword evidence="5 6" id="KW-0472">Membrane</keyword>
<dbReference type="OrthoDB" id="9770047at2"/>
<feature type="transmembrane region" description="Helical" evidence="6">
    <location>
        <begin position="83"/>
        <end position="101"/>
    </location>
</feature>
<evidence type="ECO:0000256" key="4">
    <source>
        <dbReference type="ARBA" id="ARBA00022989"/>
    </source>
</evidence>
<proteinExistence type="inferred from homology"/>
<name>A0A1M7LL97_9BACT</name>
<reference evidence="7 8" key="1">
    <citation type="submission" date="2016-11" db="EMBL/GenBank/DDBJ databases">
        <authorList>
            <person name="Jaros S."/>
            <person name="Januszkiewicz K."/>
            <person name="Wedrychowicz H."/>
        </authorList>
    </citation>
    <scope>NUCLEOTIDE SEQUENCE [LARGE SCALE GENOMIC DNA]</scope>
    <source>
        <strain evidence="7 8">DSM 27406</strain>
    </source>
</reference>
<accession>A0A1M7LL97</accession>
<organism evidence="7 8">
    <name type="scientific">Chitinophaga jiangningensis</name>
    <dbReference type="NCBI Taxonomy" id="1419482"/>
    <lineage>
        <taxon>Bacteria</taxon>
        <taxon>Pseudomonadati</taxon>
        <taxon>Bacteroidota</taxon>
        <taxon>Chitinophagia</taxon>
        <taxon>Chitinophagales</taxon>
        <taxon>Chitinophagaceae</taxon>
        <taxon>Chitinophaga</taxon>
    </lineage>
</organism>
<protein>
    <submittedName>
        <fullName evidence="7">TIGR00297 family protein</fullName>
    </submittedName>
</protein>
<comment type="similarity">
    <text evidence="2">Belongs to the TMEM19 family.</text>
</comment>
<gene>
    <name evidence="7" type="ORF">SAMN05444266_11129</name>
</gene>
<dbReference type="GO" id="GO:0016020">
    <property type="term" value="C:membrane"/>
    <property type="evidence" value="ECO:0007669"/>
    <property type="project" value="UniProtKB-SubCell"/>
</dbReference>
<evidence type="ECO:0000256" key="6">
    <source>
        <dbReference type="SAM" id="Phobius"/>
    </source>
</evidence>
<keyword evidence="8" id="KW-1185">Reference proteome</keyword>
<dbReference type="RefSeq" id="WP_073086579.1">
    <property type="nucleotide sequence ID" value="NZ_FRBL01000011.1"/>
</dbReference>
<feature type="transmembrane region" description="Helical" evidence="6">
    <location>
        <begin position="151"/>
        <end position="174"/>
    </location>
</feature>
<evidence type="ECO:0000313" key="8">
    <source>
        <dbReference type="Proteomes" id="UP000184420"/>
    </source>
</evidence>
<dbReference type="Pfam" id="PF01940">
    <property type="entry name" value="DUF92"/>
    <property type="match status" value="1"/>
</dbReference>
<dbReference type="PANTHER" id="PTHR13353:SF5">
    <property type="entry name" value="TRANSMEMBRANE PROTEIN 19"/>
    <property type="match status" value="1"/>
</dbReference>
<dbReference type="PANTHER" id="PTHR13353">
    <property type="entry name" value="TRANSMEMBRANE PROTEIN 19"/>
    <property type="match status" value="1"/>
</dbReference>
<feature type="transmembrane region" description="Helical" evidence="6">
    <location>
        <begin position="212"/>
        <end position="232"/>
    </location>
</feature>
<evidence type="ECO:0000256" key="2">
    <source>
        <dbReference type="ARBA" id="ARBA00009012"/>
    </source>
</evidence>
<comment type="subcellular location">
    <subcellularLocation>
        <location evidence="1">Membrane</location>
        <topology evidence="1">Multi-pass membrane protein</topology>
    </subcellularLocation>
</comment>
<dbReference type="InterPro" id="IPR002794">
    <property type="entry name" value="DUF92_TMEM19"/>
</dbReference>
<evidence type="ECO:0000256" key="3">
    <source>
        <dbReference type="ARBA" id="ARBA00022692"/>
    </source>
</evidence>
<dbReference type="AlphaFoldDB" id="A0A1M7LL97"/>
<dbReference type="Proteomes" id="UP000184420">
    <property type="component" value="Unassembled WGS sequence"/>
</dbReference>
<evidence type="ECO:0000256" key="1">
    <source>
        <dbReference type="ARBA" id="ARBA00004141"/>
    </source>
</evidence>
<sequence>MESIVIAAVVALAATLVVKKKKLTPAAGITGWLVAMAIYMGTRYEGLAYLALFFGSATLATRHQRGVKSHVEEHTEIRQASQVLANGGVAALLGLAAWLLPQYQSLFSLLMAAGFASATADTLSSELGTVYGSKFYNVISWKKDTRGLDGVVSLEGTLIGAAGAIAIAGLYAAFRQADSGCVIIALSGILGNYIDSVLGATLERKQQLNNDMVNVLNTVGAVIIAVGLFFLLA</sequence>
<dbReference type="EMBL" id="FRBL01000011">
    <property type="protein sequence ID" value="SHM78915.1"/>
    <property type="molecule type" value="Genomic_DNA"/>
</dbReference>
<feature type="transmembrane region" description="Helical" evidence="6">
    <location>
        <begin position="44"/>
        <end position="62"/>
    </location>
</feature>
<evidence type="ECO:0000313" key="7">
    <source>
        <dbReference type="EMBL" id="SHM78915.1"/>
    </source>
</evidence>
<evidence type="ECO:0000256" key="5">
    <source>
        <dbReference type="ARBA" id="ARBA00023136"/>
    </source>
</evidence>
<keyword evidence="3 6" id="KW-0812">Transmembrane</keyword>
<keyword evidence="4 6" id="KW-1133">Transmembrane helix</keyword>